<dbReference type="OrthoDB" id="9816309at2"/>
<protein>
    <submittedName>
        <fullName evidence="5">Chemotaxis protein methyltransferase WspC</fullName>
    </submittedName>
</protein>
<keyword evidence="1 5" id="KW-0489">Methyltransferase</keyword>
<organism evidence="5 6">
    <name type="scientific">Terrimicrobium sacchariphilum</name>
    <dbReference type="NCBI Taxonomy" id="690879"/>
    <lineage>
        <taxon>Bacteria</taxon>
        <taxon>Pseudomonadati</taxon>
        <taxon>Verrucomicrobiota</taxon>
        <taxon>Terrimicrobiia</taxon>
        <taxon>Terrimicrobiales</taxon>
        <taxon>Terrimicrobiaceae</taxon>
        <taxon>Terrimicrobium</taxon>
    </lineage>
</organism>
<dbReference type="InterPro" id="IPR000780">
    <property type="entry name" value="CheR_MeTrfase"/>
</dbReference>
<dbReference type="InParanoid" id="A0A146GBR6"/>
<dbReference type="AlphaFoldDB" id="A0A146GBR6"/>
<dbReference type="InterPro" id="IPR050903">
    <property type="entry name" value="Bact_Chemotaxis_MeTrfase"/>
</dbReference>
<dbReference type="FunCoup" id="A0A146GBR6">
    <property type="interactions" value="221"/>
</dbReference>
<comment type="caution">
    <text evidence="5">The sequence shown here is derived from an EMBL/GenBank/DDBJ whole genome shotgun (WGS) entry which is preliminary data.</text>
</comment>
<dbReference type="PANTHER" id="PTHR24422:SF19">
    <property type="entry name" value="CHEMOTAXIS PROTEIN METHYLTRANSFERASE"/>
    <property type="match status" value="1"/>
</dbReference>
<dbReference type="GO" id="GO:0032259">
    <property type="term" value="P:methylation"/>
    <property type="evidence" value="ECO:0007669"/>
    <property type="project" value="UniProtKB-KW"/>
</dbReference>
<dbReference type="SMART" id="SM00138">
    <property type="entry name" value="MeTrc"/>
    <property type="match status" value="1"/>
</dbReference>
<dbReference type="InterPro" id="IPR022642">
    <property type="entry name" value="CheR_C"/>
</dbReference>
<evidence type="ECO:0000313" key="6">
    <source>
        <dbReference type="Proteomes" id="UP000076023"/>
    </source>
</evidence>
<keyword evidence="2 5" id="KW-0808">Transferase</keyword>
<dbReference type="InterPro" id="IPR019734">
    <property type="entry name" value="TPR_rpt"/>
</dbReference>
<dbReference type="PROSITE" id="PS50123">
    <property type="entry name" value="CHER"/>
    <property type="match status" value="1"/>
</dbReference>
<dbReference type="Pfam" id="PF01739">
    <property type="entry name" value="CheR"/>
    <property type="match status" value="1"/>
</dbReference>
<dbReference type="EMBL" id="BDCO01000003">
    <property type="protein sequence ID" value="GAT35049.1"/>
    <property type="molecule type" value="Genomic_DNA"/>
</dbReference>
<dbReference type="STRING" id="690879.TSACC_3109"/>
<evidence type="ECO:0000256" key="2">
    <source>
        <dbReference type="ARBA" id="ARBA00022679"/>
    </source>
</evidence>
<dbReference type="GO" id="GO:0008757">
    <property type="term" value="F:S-adenosylmethionine-dependent methyltransferase activity"/>
    <property type="evidence" value="ECO:0007669"/>
    <property type="project" value="InterPro"/>
</dbReference>
<evidence type="ECO:0000259" key="4">
    <source>
        <dbReference type="PROSITE" id="PS50123"/>
    </source>
</evidence>
<dbReference type="SMART" id="SM00028">
    <property type="entry name" value="TPR"/>
    <property type="match status" value="2"/>
</dbReference>
<proteinExistence type="predicted"/>
<feature type="domain" description="CheR-type methyltransferase" evidence="4">
    <location>
        <begin position="41"/>
        <end position="231"/>
    </location>
</feature>
<dbReference type="Pfam" id="PF13432">
    <property type="entry name" value="TPR_16"/>
    <property type="match status" value="1"/>
</dbReference>
<dbReference type="Proteomes" id="UP000076023">
    <property type="component" value="Unassembled WGS sequence"/>
</dbReference>
<name>A0A146GBR6_TERSA</name>
<keyword evidence="3" id="KW-0949">S-adenosyl-L-methionine</keyword>
<sequence length="392" mass="44567">MNVIDQIAGFVNEHAGFETSGTGRQQLIKAIERRTDPGSPLEDYLLKLRSSPAELRSLLEDFVVPETFFFRYEESFRALTQWARQHKKRPLRILSAACSTGEEPYSIAFSLLEAGWKPRDFHIEAFDLSEPAIQTARAGVYRSNSFRGEIGPWQERFFENAGEGWRVRSQYLDLIDFRRSNLLLMEDVACWDAIFCRNVMIYFDNPSRQRVSDLLHRALLPGGMLFLGPAEPAAMSVYGWRTTGLEMSFTVQASTDPAMAPSVIKPKPITLAPRRRAIGYSAPRFMPDAAPPEMTVEDARKLADQGRVQEARDMLRRVLAVRPDDAAGRFLLGLIEESLGNIVEAEAQYRQTLYLEPAHQEAMHHMALLLRKQGRTDAAGRFERRVSRRMPS</sequence>
<dbReference type="PANTHER" id="PTHR24422">
    <property type="entry name" value="CHEMOTAXIS PROTEIN METHYLTRANSFERASE"/>
    <property type="match status" value="1"/>
</dbReference>
<dbReference type="InterPro" id="IPR011990">
    <property type="entry name" value="TPR-like_helical_dom_sf"/>
</dbReference>
<evidence type="ECO:0000256" key="3">
    <source>
        <dbReference type="ARBA" id="ARBA00022691"/>
    </source>
</evidence>
<dbReference type="Gene3D" id="1.25.40.10">
    <property type="entry name" value="Tetratricopeptide repeat domain"/>
    <property type="match status" value="1"/>
</dbReference>
<accession>A0A146GBR6</accession>
<keyword evidence="6" id="KW-1185">Reference proteome</keyword>
<evidence type="ECO:0000256" key="1">
    <source>
        <dbReference type="ARBA" id="ARBA00022603"/>
    </source>
</evidence>
<dbReference type="Gene3D" id="3.40.50.150">
    <property type="entry name" value="Vaccinia Virus protein VP39"/>
    <property type="match status" value="1"/>
</dbReference>
<dbReference type="PRINTS" id="PR00996">
    <property type="entry name" value="CHERMTFRASE"/>
</dbReference>
<dbReference type="SUPFAM" id="SSF48452">
    <property type="entry name" value="TPR-like"/>
    <property type="match status" value="1"/>
</dbReference>
<dbReference type="RefSeq" id="WP_075080905.1">
    <property type="nucleotide sequence ID" value="NZ_BDCO01000003.1"/>
</dbReference>
<gene>
    <name evidence="5" type="ORF">TSACC_3109</name>
</gene>
<dbReference type="SUPFAM" id="SSF53335">
    <property type="entry name" value="S-adenosyl-L-methionine-dependent methyltransferases"/>
    <property type="match status" value="1"/>
</dbReference>
<reference evidence="6" key="1">
    <citation type="journal article" date="2017" name="Genome Announc.">
        <title>Draft Genome Sequence of Terrimicrobium sacchariphilum NM-5T, a Facultative Anaerobic Soil Bacterium of the Class Spartobacteria.</title>
        <authorList>
            <person name="Qiu Y.L."/>
            <person name="Tourlousse D.M."/>
            <person name="Matsuura N."/>
            <person name="Ohashi A."/>
            <person name="Sekiguchi Y."/>
        </authorList>
    </citation>
    <scope>NUCLEOTIDE SEQUENCE [LARGE SCALE GENOMIC DNA]</scope>
    <source>
        <strain evidence="6">NM-5</strain>
    </source>
</reference>
<evidence type="ECO:0000313" key="5">
    <source>
        <dbReference type="EMBL" id="GAT35049.1"/>
    </source>
</evidence>
<dbReference type="InterPro" id="IPR029063">
    <property type="entry name" value="SAM-dependent_MTases_sf"/>
</dbReference>